<dbReference type="Gene3D" id="2.40.70.10">
    <property type="entry name" value="Acid Proteases"/>
    <property type="match status" value="2"/>
</dbReference>
<keyword evidence="2 6" id="KW-0812">Transmembrane</keyword>
<dbReference type="InterPro" id="IPR033121">
    <property type="entry name" value="PEPTIDASE_A1"/>
</dbReference>
<feature type="transmembrane region" description="Helical" evidence="6">
    <location>
        <begin position="471"/>
        <end position="493"/>
    </location>
</feature>
<dbReference type="HOGENOM" id="CLU_028892_0_0_1"/>
<proteinExistence type="predicted"/>
<sequence length="570" mass="61146">MKHSRVLLSFYWWRASLPIALFYAIFSLSLTVSAENCGKPFSMPVTNVALNNGNHMRGVQIAIGSSEQPLAMIPSTLTNNTLIYDSQGQCDKSFTQAKCSTYRGGMFDTSNSTTYEAVSSMSASGADPSDTYVNATSDLWSTDTFHYTSNISSEVAFGIRRANTGGDYLTQHILGLGANSTLLSTLKRDGIVASRSWSMYWGNSGAPETQNDGVFVFGGYDKTKITGTNYSFPLTYDSHCLSGMVVSLSDISLTFPNGTKADLFDSASNLLRACIMPDYPVLMTLPRDPYYQNLQLAVGISNVLEQHSFGLNFYGETYSSDYDLDFGMSISLQSGPSISIANSQVVQPDATILANGSINYSSTLNEVNIIPLQSLNANDMVQLGRQFLSGAYLLVNEDAGTFTLWQATDSSDEELVAVDENGKVFSPVCASTKPDDTTVTSTGSTESASSSSSTSLSSSPTSSSKNSTSSIIGPVVGGVAGVVLLMGLGIFLWMRKSKNKAANTTSDNTNIHGADEKAIPLSNYTATERDSSTHELWGNPLNEMSGHITPKEKTKHSTSVSGVYELGDSR</sequence>
<evidence type="ECO:0000256" key="5">
    <source>
        <dbReference type="SAM" id="MobiDB-lite"/>
    </source>
</evidence>
<gene>
    <name evidence="8" type="ORF">M436DRAFT_65326</name>
</gene>
<accession>A0A074XB49</accession>
<evidence type="ECO:0000256" key="1">
    <source>
        <dbReference type="ARBA" id="ARBA00004167"/>
    </source>
</evidence>
<feature type="domain" description="Peptidase A1" evidence="7">
    <location>
        <begin position="57"/>
        <end position="405"/>
    </location>
</feature>
<dbReference type="OrthoDB" id="5361565at2759"/>
<dbReference type="AlphaFoldDB" id="A0A074XB49"/>
<dbReference type="EMBL" id="KL584713">
    <property type="protein sequence ID" value="KEQ71861.1"/>
    <property type="molecule type" value="Genomic_DNA"/>
</dbReference>
<dbReference type="Pfam" id="PF00026">
    <property type="entry name" value="Asp"/>
    <property type="match status" value="1"/>
</dbReference>
<keyword evidence="4 6" id="KW-0472">Membrane</keyword>
<evidence type="ECO:0000313" key="8">
    <source>
        <dbReference type="EMBL" id="KEQ71861.1"/>
    </source>
</evidence>
<comment type="subcellular location">
    <subcellularLocation>
        <location evidence="1">Membrane</location>
        <topology evidence="1">Single-pass membrane protein</topology>
    </subcellularLocation>
</comment>
<feature type="compositionally biased region" description="Low complexity" evidence="5">
    <location>
        <begin position="437"/>
        <end position="470"/>
    </location>
</feature>
<dbReference type="GeneID" id="25413843"/>
<evidence type="ECO:0000256" key="4">
    <source>
        <dbReference type="ARBA" id="ARBA00023136"/>
    </source>
</evidence>
<name>A0A074XB49_9PEZI</name>
<keyword evidence="9" id="KW-1185">Reference proteome</keyword>
<dbReference type="PANTHER" id="PTHR15549">
    <property type="entry name" value="PAIRED IMMUNOGLOBULIN-LIKE TYPE 2 RECEPTOR"/>
    <property type="match status" value="1"/>
</dbReference>
<reference evidence="8 9" key="1">
    <citation type="journal article" date="2014" name="BMC Genomics">
        <title>Genome sequencing of four Aureobasidium pullulans varieties: biotechnological potential, stress tolerance, and description of new species.</title>
        <authorList>
            <person name="Gostin Ar C."/>
            <person name="Ohm R.A."/>
            <person name="Kogej T."/>
            <person name="Sonjak S."/>
            <person name="Turk M."/>
            <person name="Zajc J."/>
            <person name="Zalar P."/>
            <person name="Grube M."/>
            <person name="Sun H."/>
            <person name="Han J."/>
            <person name="Sharma A."/>
            <person name="Chiniquy J."/>
            <person name="Ngan C.Y."/>
            <person name="Lipzen A."/>
            <person name="Barry K."/>
            <person name="Grigoriev I.V."/>
            <person name="Gunde-Cimerman N."/>
        </authorList>
    </citation>
    <scope>NUCLEOTIDE SEQUENCE [LARGE SCALE GENOMIC DNA]</scope>
    <source>
        <strain evidence="8 9">CBS 147.97</strain>
    </source>
</reference>
<evidence type="ECO:0000256" key="3">
    <source>
        <dbReference type="ARBA" id="ARBA00022989"/>
    </source>
</evidence>
<dbReference type="RefSeq" id="XP_013425956.1">
    <property type="nucleotide sequence ID" value="XM_013570502.1"/>
</dbReference>
<keyword evidence="8" id="KW-0378">Hydrolase</keyword>
<keyword evidence="8" id="KW-0645">Protease</keyword>
<dbReference type="GO" id="GO:0006508">
    <property type="term" value="P:proteolysis"/>
    <property type="evidence" value="ECO:0007669"/>
    <property type="project" value="UniProtKB-KW"/>
</dbReference>
<dbReference type="STRING" id="1043004.A0A074XB49"/>
<feature type="region of interest" description="Disordered" evidence="5">
    <location>
        <begin position="427"/>
        <end position="470"/>
    </location>
</feature>
<organism evidence="8 9">
    <name type="scientific">Aureobasidium namibiae CBS 147.97</name>
    <dbReference type="NCBI Taxonomy" id="1043004"/>
    <lineage>
        <taxon>Eukaryota</taxon>
        <taxon>Fungi</taxon>
        <taxon>Dikarya</taxon>
        <taxon>Ascomycota</taxon>
        <taxon>Pezizomycotina</taxon>
        <taxon>Dothideomycetes</taxon>
        <taxon>Dothideomycetidae</taxon>
        <taxon>Dothideales</taxon>
        <taxon>Saccotheciaceae</taxon>
        <taxon>Aureobasidium</taxon>
    </lineage>
</organism>
<dbReference type="Proteomes" id="UP000027730">
    <property type="component" value="Unassembled WGS sequence"/>
</dbReference>
<dbReference type="InterPro" id="IPR051694">
    <property type="entry name" value="Immunoregulatory_rcpt-like"/>
</dbReference>
<dbReference type="GO" id="GO:0008233">
    <property type="term" value="F:peptidase activity"/>
    <property type="evidence" value="ECO:0007669"/>
    <property type="project" value="UniProtKB-KW"/>
</dbReference>
<dbReference type="PROSITE" id="PS51767">
    <property type="entry name" value="PEPTIDASE_A1"/>
    <property type="match status" value="1"/>
</dbReference>
<evidence type="ECO:0000256" key="6">
    <source>
        <dbReference type="SAM" id="Phobius"/>
    </source>
</evidence>
<evidence type="ECO:0000256" key="2">
    <source>
        <dbReference type="ARBA" id="ARBA00022692"/>
    </source>
</evidence>
<dbReference type="SUPFAM" id="SSF50630">
    <property type="entry name" value="Acid proteases"/>
    <property type="match status" value="1"/>
</dbReference>
<feature type="region of interest" description="Disordered" evidence="5">
    <location>
        <begin position="541"/>
        <end position="570"/>
    </location>
</feature>
<evidence type="ECO:0000259" key="7">
    <source>
        <dbReference type="PROSITE" id="PS51767"/>
    </source>
</evidence>
<keyword evidence="3 6" id="KW-1133">Transmembrane helix</keyword>
<dbReference type="InterPro" id="IPR021109">
    <property type="entry name" value="Peptidase_aspartic_dom_sf"/>
</dbReference>
<dbReference type="GO" id="GO:0016020">
    <property type="term" value="C:membrane"/>
    <property type="evidence" value="ECO:0007669"/>
    <property type="project" value="UniProtKB-SubCell"/>
</dbReference>
<dbReference type="GO" id="GO:0071944">
    <property type="term" value="C:cell periphery"/>
    <property type="evidence" value="ECO:0007669"/>
    <property type="project" value="UniProtKB-ARBA"/>
</dbReference>
<evidence type="ECO:0000313" key="9">
    <source>
        <dbReference type="Proteomes" id="UP000027730"/>
    </source>
</evidence>
<protein>
    <submittedName>
        <fullName evidence="8">Acid protease</fullName>
    </submittedName>
</protein>